<dbReference type="EMBL" id="JAGRRH010000003">
    <property type="protein sequence ID" value="KAG7372232.1"/>
    <property type="molecule type" value="Genomic_DNA"/>
</dbReference>
<evidence type="ECO:0000313" key="1">
    <source>
        <dbReference type="EMBL" id="KAG7372232.1"/>
    </source>
</evidence>
<accession>A0A9K3M1R9</accession>
<proteinExistence type="predicted"/>
<keyword evidence="2" id="KW-1185">Reference proteome</keyword>
<comment type="caution">
    <text evidence="1">The sequence shown here is derived from an EMBL/GenBank/DDBJ whole genome shotgun (WGS) entry which is preliminary data.</text>
</comment>
<dbReference type="AlphaFoldDB" id="A0A9K3M1R9"/>
<reference evidence="1" key="2">
    <citation type="submission" date="2021-04" db="EMBL/GenBank/DDBJ databases">
        <authorList>
            <person name="Podell S."/>
        </authorList>
    </citation>
    <scope>NUCLEOTIDE SEQUENCE</scope>
    <source>
        <strain evidence="1">Hildebrandi</strain>
    </source>
</reference>
<gene>
    <name evidence="1" type="ORF">IV203_018375</name>
</gene>
<dbReference type="Proteomes" id="UP000693970">
    <property type="component" value="Unassembled WGS sequence"/>
</dbReference>
<reference evidence="1" key="1">
    <citation type="journal article" date="2021" name="Sci. Rep.">
        <title>Diploid genomic architecture of Nitzschia inconspicua, an elite biomass production diatom.</title>
        <authorList>
            <person name="Oliver A."/>
            <person name="Podell S."/>
            <person name="Pinowska A."/>
            <person name="Traller J.C."/>
            <person name="Smith S.R."/>
            <person name="McClure R."/>
            <person name="Beliaev A."/>
            <person name="Bohutskyi P."/>
            <person name="Hill E.A."/>
            <person name="Rabines A."/>
            <person name="Zheng H."/>
            <person name="Allen L.Z."/>
            <person name="Kuo A."/>
            <person name="Grigoriev I.V."/>
            <person name="Allen A.E."/>
            <person name="Hazlebeck D."/>
            <person name="Allen E.E."/>
        </authorList>
    </citation>
    <scope>NUCLEOTIDE SEQUENCE</scope>
    <source>
        <strain evidence="1">Hildebrandi</strain>
    </source>
</reference>
<protein>
    <submittedName>
        <fullName evidence="1">Uncharacterized protein</fullName>
    </submittedName>
</protein>
<evidence type="ECO:0000313" key="2">
    <source>
        <dbReference type="Proteomes" id="UP000693970"/>
    </source>
</evidence>
<sequence length="130" mass="13894">MPSTGAFATRPPLLLDVVNTSVTLSVSNGVNVMFTSSTISGVGNVVDANAVFLFLDISSKSPGNKNLQHVPSRVLRRDQGRLSSASFCSMKHQQAISSKVALMCLDPDRWTMLAAELTFPVQCAPREVGV</sequence>
<organism evidence="1 2">
    <name type="scientific">Nitzschia inconspicua</name>
    <dbReference type="NCBI Taxonomy" id="303405"/>
    <lineage>
        <taxon>Eukaryota</taxon>
        <taxon>Sar</taxon>
        <taxon>Stramenopiles</taxon>
        <taxon>Ochrophyta</taxon>
        <taxon>Bacillariophyta</taxon>
        <taxon>Bacillariophyceae</taxon>
        <taxon>Bacillariophycidae</taxon>
        <taxon>Bacillariales</taxon>
        <taxon>Bacillariaceae</taxon>
        <taxon>Nitzschia</taxon>
    </lineage>
</organism>
<name>A0A9K3M1R9_9STRA</name>